<comment type="caution">
    <text evidence="2">The sequence shown here is derived from an EMBL/GenBank/DDBJ whole genome shotgun (WGS) entry which is preliminary data.</text>
</comment>
<dbReference type="EMBL" id="PQFF01000129">
    <property type="protein sequence ID" value="RHZ80259.1"/>
    <property type="molecule type" value="Genomic_DNA"/>
</dbReference>
<evidence type="ECO:0000313" key="2">
    <source>
        <dbReference type="EMBL" id="RHZ80259.1"/>
    </source>
</evidence>
<dbReference type="AlphaFoldDB" id="A0A397IW65"/>
<sequence>MEENHTFFNEEHEELIEEWPIQNIAKFGRNLVASTDNNNNPKDDSSDSNSTPKETSPIPTPPQERELSEEEQLELLRQRRREFLAQEQGLTLEEYDTRVAETTAQFTAQPGPSYSQPETTEYIIPISDDDEGINEQEQEDLIAALNLSLQNSPELPPVVEYIPLPQQQ</sequence>
<name>A0A397IW65_9GLOM</name>
<keyword evidence="3" id="KW-1185">Reference proteome</keyword>
<reference evidence="2 3" key="1">
    <citation type="submission" date="2018-08" db="EMBL/GenBank/DDBJ databases">
        <title>Genome and evolution of the arbuscular mycorrhizal fungus Diversispora epigaea (formerly Glomus versiforme) and its bacterial endosymbionts.</title>
        <authorList>
            <person name="Sun X."/>
            <person name="Fei Z."/>
            <person name="Harrison M."/>
        </authorList>
    </citation>
    <scope>NUCLEOTIDE SEQUENCE [LARGE SCALE GENOMIC DNA]</scope>
    <source>
        <strain evidence="2 3">IT104</strain>
    </source>
</reference>
<dbReference type="Proteomes" id="UP000266861">
    <property type="component" value="Unassembled WGS sequence"/>
</dbReference>
<organism evidence="2 3">
    <name type="scientific">Diversispora epigaea</name>
    <dbReference type="NCBI Taxonomy" id="1348612"/>
    <lineage>
        <taxon>Eukaryota</taxon>
        <taxon>Fungi</taxon>
        <taxon>Fungi incertae sedis</taxon>
        <taxon>Mucoromycota</taxon>
        <taxon>Glomeromycotina</taxon>
        <taxon>Glomeromycetes</taxon>
        <taxon>Diversisporales</taxon>
        <taxon>Diversisporaceae</taxon>
        <taxon>Diversispora</taxon>
    </lineage>
</organism>
<protein>
    <submittedName>
        <fullName evidence="2">Uncharacterized protein</fullName>
    </submittedName>
</protein>
<accession>A0A397IW65</accession>
<evidence type="ECO:0000256" key="1">
    <source>
        <dbReference type="SAM" id="MobiDB-lite"/>
    </source>
</evidence>
<evidence type="ECO:0000313" key="3">
    <source>
        <dbReference type="Proteomes" id="UP000266861"/>
    </source>
</evidence>
<feature type="region of interest" description="Disordered" evidence="1">
    <location>
        <begin position="30"/>
        <end position="71"/>
    </location>
</feature>
<proteinExistence type="predicted"/>
<gene>
    <name evidence="2" type="ORF">Glove_138g40</name>
</gene>